<keyword evidence="3" id="KW-1133">Transmembrane helix</keyword>
<dbReference type="Gene3D" id="1.20.1250.20">
    <property type="entry name" value="MFS general substrate transporter like domains"/>
    <property type="match status" value="1"/>
</dbReference>
<name>A0A1X9LQW1_9MICO</name>
<evidence type="ECO:0000256" key="2">
    <source>
        <dbReference type="ARBA" id="ARBA00022692"/>
    </source>
</evidence>
<comment type="subcellular location">
    <subcellularLocation>
        <location evidence="1">Cell membrane</location>
        <topology evidence="1">Multi-pass membrane protein</topology>
    </subcellularLocation>
</comment>
<keyword evidence="6" id="KW-1185">Reference proteome</keyword>
<reference evidence="5 6" key="1">
    <citation type="submission" date="2017-04" db="EMBL/GenBank/DDBJ databases">
        <authorList>
            <person name="Afonso C.L."/>
            <person name="Miller P.J."/>
            <person name="Scott M.A."/>
            <person name="Spackman E."/>
            <person name="Goraichik I."/>
            <person name="Dimitrov K.M."/>
            <person name="Suarez D.L."/>
            <person name="Swayne D.E."/>
        </authorList>
    </citation>
    <scope>NUCLEOTIDE SEQUENCE [LARGE SCALE GENOMIC DNA]</scope>
    <source>
        <strain evidence="6">XA(T)</strain>
    </source>
</reference>
<dbReference type="Proteomes" id="UP000192775">
    <property type="component" value="Chromosome"/>
</dbReference>
<dbReference type="InterPro" id="IPR011701">
    <property type="entry name" value="MFS"/>
</dbReference>
<dbReference type="STRING" id="1619308.B5808_16870"/>
<gene>
    <name evidence="5" type="ORF">B5808_16870</name>
</gene>
<dbReference type="PROSITE" id="PS50850">
    <property type="entry name" value="MFS"/>
    <property type="match status" value="1"/>
</dbReference>
<sequence length="434" mass="44018">MSASAGRQATPTPTPTPVPASAVGAAASTTGAPAVRALSPVLLIVGVLLVAGNLRVGITTVGPVLTDIEADLGLTSLAASVLISLPLVAFAVVSPFAPALARRLGFERTLGLALAGLAVGLVLRSLPGLPLLWIGTALLGVAIAVLNVVLPAVVKRDFPDRIGQVTGGYSAVQAAFAATAAGLAVPVAGLTAWGWRLPLGMWAGLALITLAVIAPLLRRRTTAPRSADDVSLEPPAVLDPAHPSDRSPWRTAIGWQVTGFMGLQSIGFYVLITWLPSIEESAGIDPAAAGFHQLLLNAFGIAGSLVASALIPRMRDQRLLATLAPLAFAVAVSGVLVAPQLGMVWASLAGIAGGANIVLALSFFGLRTAHHSQAASLSGMAQSVGYLLAAAGPLLMGALHDATGSWTPALAILVALLLVLIGFGWLAGRPRTLR</sequence>
<evidence type="ECO:0000256" key="1">
    <source>
        <dbReference type="ARBA" id="ARBA00004651"/>
    </source>
</evidence>
<dbReference type="KEGG" id="cphy:B5808_16870"/>
<dbReference type="InterPro" id="IPR052524">
    <property type="entry name" value="MFS_Cyanate_Porter"/>
</dbReference>
<evidence type="ECO:0000313" key="5">
    <source>
        <dbReference type="EMBL" id="ARJ06708.1"/>
    </source>
</evidence>
<proteinExistence type="predicted"/>
<dbReference type="RefSeq" id="WP_085020846.1">
    <property type="nucleotide sequence ID" value="NZ_BMHD01000001.1"/>
</dbReference>
<evidence type="ECO:0000256" key="4">
    <source>
        <dbReference type="ARBA" id="ARBA00023136"/>
    </source>
</evidence>
<evidence type="ECO:0000256" key="3">
    <source>
        <dbReference type="ARBA" id="ARBA00022989"/>
    </source>
</evidence>
<keyword evidence="4" id="KW-0472">Membrane</keyword>
<dbReference type="InterPro" id="IPR036259">
    <property type="entry name" value="MFS_trans_sf"/>
</dbReference>
<dbReference type="AlphaFoldDB" id="A0A1X9LQW1"/>
<keyword evidence="2" id="KW-0812">Transmembrane</keyword>
<evidence type="ECO:0000313" key="6">
    <source>
        <dbReference type="Proteomes" id="UP000192775"/>
    </source>
</evidence>
<dbReference type="Pfam" id="PF07690">
    <property type="entry name" value="MFS_1"/>
    <property type="match status" value="1"/>
</dbReference>
<dbReference type="InterPro" id="IPR020846">
    <property type="entry name" value="MFS_dom"/>
</dbReference>
<organism evidence="5 6">
    <name type="scientific">Cnuibacter physcomitrellae</name>
    <dbReference type="NCBI Taxonomy" id="1619308"/>
    <lineage>
        <taxon>Bacteria</taxon>
        <taxon>Bacillati</taxon>
        <taxon>Actinomycetota</taxon>
        <taxon>Actinomycetes</taxon>
        <taxon>Micrococcales</taxon>
        <taxon>Microbacteriaceae</taxon>
        <taxon>Cnuibacter</taxon>
    </lineage>
</organism>
<dbReference type="PANTHER" id="PTHR23523:SF2">
    <property type="entry name" value="2-NITROIMIDAZOLE TRANSPORTER"/>
    <property type="match status" value="1"/>
</dbReference>
<protein>
    <submittedName>
        <fullName evidence="5">MFS transporter</fullName>
    </submittedName>
</protein>
<dbReference type="EMBL" id="CP020715">
    <property type="protein sequence ID" value="ARJ06708.1"/>
    <property type="molecule type" value="Genomic_DNA"/>
</dbReference>
<dbReference type="SUPFAM" id="SSF103473">
    <property type="entry name" value="MFS general substrate transporter"/>
    <property type="match status" value="1"/>
</dbReference>
<accession>A0A1X9LQW1</accession>
<dbReference type="GO" id="GO:0005886">
    <property type="term" value="C:plasma membrane"/>
    <property type="evidence" value="ECO:0007669"/>
    <property type="project" value="UniProtKB-SubCell"/>
</dbReference>
<dbReference type="GO" id="GO:0022857">
    <property type="term" value="F:transmembrane transporter activity"/>
    <property type="evidence" value="ECO:0007669"/>
    <property type="project" value="InterPro"/>
</dbReference>
<dbReference type="PANTHER" id="PTHR23523">
    <property type="match status" value="1"/>
</dbReference>